<dbReference type="Proteomes" id="UP001470230">
    <property type="component" value="Unassembled WGS sequence"/>
</dbReference>
<dbReference type="EMBL" id="JAPFFF010000009">
    <property type="protein sequence ID" value="KAK8882316.1"/>
    <property type="molecule type" value="Genomic_DNA"/>
</dbReference>
<feature type="region of interest" description="Disordered" evidence="1">
    <location>
        <begin position="735"/>
        <end position="862"/>
    </location>
</feature>
<dbReference type="PANTHER" id="PTHR46817">
    <property type="entry name" value="PHOSPHOINOSITIDE PHOSPHATASE SAC9-RELATED"/>
    <property type="match status" value="1"/>
</dbReference>
<reference evidence="2 3" key="1">
    <citation type="submission" date="2024-04" db="EMBL/GenBank/DDBJ databases">
        <title>Tritrichomonas musculus Genome.</title>
        <authorList>
            <person name="Alves-Ferreira E."/>
            <person name="Grigg M."/>
            <person name="Lorenzi H."/>
            <person name="Galac M."/>
        </authorList>
    </citation>
    <scope>NUCLEOTIDE SEQUENCE [LARGE SCALE GENOMIC DNA]</scope>
    <source>
        <strain evidence="2 3">EAF2021</strain>
    </source>
</reference>
<feature type="compositionally biased region" description="Low complexity" evidence="1">
    <location>
        <begin position="820"/>
        <end position="840"/>
    </location>
</feature>
<keyword evidence="3" id="KW-1185">Reference proteome</keyword>
<evidence type="ECO:0008006" key="4">
    <source>
        <dbReference type="Google" id="ProtNLM"/>
    </source>
</evidence>
<proteinExistence type="predicted"/>
<name>A0ABR2JU79_9EUKA</name>
<accession>A0ABR2JU79</accession>
<sequence length="1280" mass="146990">MKQSSISYCKFDDRTSCIIASLPHRTDTQVIYIDQIMGTLLFSGIKGYDVFDDRKSAFDFVSKDRKLLQCVDARSILGYVFSEKCCHLILIEKEKPLFPIFDNHMIFSIENVVFIDIPTETRCPQALSVNIEILKKYPFNHAHYFCPTLDLSKDFGSRTNVIRTCWNQKLAIPFQRFSDLIPNLCVSIYQGVVSYTPFVEINIAILFMSSRLFPPLLAKSGKYHFSEAGITCNEYIIDVYLIKTIENDFEVLNHAIQIGDFPFNWSSDQNSSKIAFENMEDIKKNTKIFIQRTKDYFKYDYITFVNFMNKGGIEKSLTEALDIALNELSDSANTLNSLSIEQDVFEWIQSIKNSSSLEEYVQNYWPRASKKIKKFGFTRSLISNIANNQLSINGQVDENTPYQFNPQSYQKGICRFLYTQSFDRELIGLFFYIMKLLEIMCLDEFGLNFPEKLVMPYQIDTFLNGFVYFSAKFLLEFNLYISNFGDMQIGDLTNLIFEYMKPPNVDIDTYVINYQSLFDASLILKNISIPSLFSVSQGPSSFIMNPSIGNHILHPFNDGLIEFSKKDQPLIICLSEPSYIKYILLKSTNAIGVSIFGGFRLNRMIEIASNVLLPWVPKSNQKNSGSYIRIDLESHSMIYDYNINPHEFEKVRFLILKFKTFRKDQLKVGNIYVFGSHDGPSSPNNKLSILPKPTRCSSLKLTSSDPSFNQSPIRFSSEQNLELKIVHTDTALPQKTKDLPVPQNSQSPPNPPNIQIPQESQTSPSSPNFPKPQTFQRSQSIDGHKSKKNPYQDQKDISDSYLTGNSLQRSQSSLIEVDTKSSPNQKSSKSHSNSKNSKSKVYSPTKNSHQQQPSVNNSKSRVDAIIESERNRIRNRENYLEYQKKLIANNEILDNFDFEKIFNPNKIDKEPRRAACSKCQSKDLCNDCVNCKRPFCKKCLKTLQIQFKELTFCEECINKRHQCLLEIEKLKQLQLEAIKEKYPFISLHNDQISLSQKVPLMKLNFLLPSAVSEISDFSGFGDINRPLLSTFAYEPPIPQKIMNRLPECLFTSNVNWVFETNFAPLTVIFTTECKITAIHITCFTKLEVSIEGAKPSHFTFEPPGSIQKVEFVGRMANVVLKGSKIELRNIRFFGVPVFQKVDPKTDNKLTLLPSKPRSLIKISPMTCQFSKDLNMHEFAFNSTYEFVGVKYSALSLLPSETIIELRTDKSVEYLHNVVARIPANANGPPSMGIILFTKYYQASKVRIFYPRLQQQLSFHYVMEMPEMLILRKESQNINNK</sequence>
<feature type="compositionally biased region" description="Polar residues" evidence="1">
    <location>
        <begin position="842"/>
        <end position="859"/>
    </location>
</feature>
<feature type="compositionally biased region" description="Polar residues" evidence="1">
    <location>
        <begin position="800"/>
        <end position="814"/>
    </location>
</feature>
<gene>
    <name evidence="2" type="ORF">M9Y10_044958</name>
</gene>
<evidence type="ECO:0000313" key="3">
    <source>
        <dbReference type="Proteomes" id="UP001470230"/>
    </source>
</evidence>
<dbReference type="PANTHER" id="PTHR46817:SF1">
    <property type="entry name" value="SAC DOMAIN-CONTAINING PROTEIN"/>
    <property type="match status" value="1"/>
</dbReference>
<evidence type="ECO:0000256" key="1">
    <source>
        <dbReference type="SAM" id="MobiDB-lite"/>
    </source>
</evidence>
<evidence type="ECO:0000313" key="2">
    <source>
        <dbReference type="EMBL" id="KAK8882316.1"/>
    </source>
</evidence>
<protein>
    <recommendedName>
        <fullName evidence="4">RING-type domain-containing protein</fullName>
    </recommendedName>
</protein>
<comment type="caution">
    <text evidence="2">The sequence shown here is derived from an EMBL/GenBank/DDBJ whole genome shotgun (WGS) entry which is preliminary data.</text>
</comment>
<feature type="compositionally biased region" description="Polar residues" evidence="1">
    <location>
        <begin position="762"/>
        <end position="781"/>
    </location>
</feature>
<organism evidence="2 3">
    <name type="scientific">Tritrichomonas musculus</name>
    <dbReference type="NCBI Taxonomy" id="1915356"/>
    <lineage>
        <taxon>Eukaryota</taxon>
        <taxon>Metamonada</taxon>
        <taxon>Parabasalia</taxon>
        <taxon>Tritrichomonadida</taxon>
        <taxon>Tritrichomonadidae</taxon>
        <taxon>Tritrichomonas</taxon>
    </lineage>
</organism>